<name>A0A2N0VLG1_9BACT</name>
<dbReference type="EMBL" id="PISP01000001">
    <property type="protein sequence ID" value="PKD45037.1"/>
    <property type="molecule type" value="Genomic_DNA"/>
</dbReference>
<evidence type="ECO:0000313" key="1">
    <source>
        <dbReference type="EMBL" id="PKD45037.1"/>
    </source>
</evidence>
<comment type="caution">
    <text evidence="1">The sequence shown here is derived from an EMBL/GenBank/DDBJ whole genome shotgun (WGS) entry which is preliminary data.</text>
</comment>
<dbReference type="OrthoDB" id="1523437at2"/>
<protein>
    <recommendedName>
        <fullName evidence="3">Gfo/Idh/MocA-like oxidoreductase N-terminal domain-containing protein</fullName>
    </recommendedName>
</protein>
<proteinExistence type="predicted"/>
<sequence>MKIAILGEKNRASAWEKHLRKLSAITEVIITPSIPARDSVDAAILLDNTDQKLITLEKLIKLGIHSYLVSHLPLNKKSLEKIHHSAQEANVRVQFSHWPSLAPASLWMKQKIKKPNLIQIKREVKFVSGAVDQTEIDHHWIDEVAWIIKGLGGNVHRIEAKPMMINQIRLGLNITLRYEDSSVASIQFSALGSSNLHQRTISDENVAIDCDAIHQLVQLYRINDFGNLKVETKKFDPKSTAEISILQFIKSIQLKRDTLYNAYDALQTSIIVNRIYEQIRKM</sequence>
<evidence type="ECO:0008006" key="3">
    <source>
        <dbReference type="Google" id="ProtNLM"/>
    </source>
</evidence>
<keyword evidence="2" id="KW-1185">Reference proteome</keyword>
<evidence type="ECO:0000313" key="2">
    <source>
        <dbReference type="Proteomes" id="UP000233398"/>
    </source>
</evidence>
<dbReference type="AlphaFoldDB" id="A0A2N0VLG1"/>
<accession>A0A2N0VLG1</accession>
<reference evidence="1 2" key="1">
    <citation type="submission" date="2017-11" db="EMBL/GenBank/DDBJ databases">
        <title>Rhodohalobacter 15182 sp. nov., isolated from a salt lake.</title>
        <authorList>
            <person name="Han S."/>
        </authorList>
    </citation>
    <scope>NUCLEOTIDE SEQUENCE [LARGE SCALE GENOMIC DNA]</scope>
    <source>
        <strain evidence="1 2">15182</strain>
    </source>
</reference>
<dbReference type="Proteomes" id="UP000233398">
    <property type="component" value="Unassembled WGS sequence"/>
</dbReference>
<dbReference type="RefSeq" id="WP_101072418.1">
    <property type="nucleotide sequence ID" value="NZ_PISP01000001.1"/>
</dbReference>
<gene>
    <name evidence="1" type="ORF">CWD77_06160</name>
</gene>
<organism evidence="1 2">
    <name type="scientific">Rhodohalobacter barkolensis</name>
    <dbReference type="NCBI Taxonomy" id="2053187"/>
    <lineage>
        <taxon>Bacteria</taxon>
        <taxon>Pseudomonadati</taxon>
        <taxon>Balneolota</taxon>
        <taxon>Balneolia</taxon>
        <taxon>Balneolales</taxon>
        <taxon>Balneolaceae</taxon>
        <taxon>Rhodohalobacter</taxon>
    </lineage>
</organism>